<keyword evidence="1 2" id="KW-0694">RNA-binding</keyword>
<dbReference type="InterPro" id="IPR035979">
    <property type="entry name" value="RBD_domain_sf"/>
</dbReference>
<dbReference type="AlphaFoldDB" id="A0A061FX20"/>
<reference evidence="5 6" key="1">
    <citation type="journal article" date="2013" name="Genome Biol.">
        <title>The genome sequence of the most widely cultivated cacao type and its use to identify candidate genes regulating pod color.</title>
        <authorList>
            <person name="Motamayor J.C."/>
            <person name="Mockaitis K."/>
            <person name="Schmutz J."/>
            <person name="Haiminen N."/>
            <person name="Iii D.L."/>
            <person name="Cornejo O."/>
            <person name="Findley S.D."/>
            <person name="Zheng P."/>
            <person name="Utro F."/>
            <person name="Royaert S."/>
            <person name="Saski C."/>
            <person name="Jenkins J."/>
            <person name="Podicheti R."/>
            <person name="Zhao M."/>
            <person name="Scheffler B.E."/>
            <person name="Stack J.C."/>
            <person name="Feltus F.A."/>
            <person name="Mustiga G.M."/>
            <person name="Amores F."/>
            <person name="Phillips W."/>
            <person name="Marelli J.P."/>
            <person name="May G.D."/>
            <person name="Shapiro H."/>
            <person name="Ma J."/>
            <person name="Bustamante C.D."/>
            <person name="Schnell R.J."/>
            <person name="Main D."/>
            <person name="Gilbert D."/>
            <person name="Parida L."/>
            <person name="Kuhn D.N."/>
        </authorList>
    </citation>
    <scope>NUCLEOTIDE SEQUENCE [LARGE SCALE GENOMIC DNA]</scope>
    <source>
        <strain evidence="6">cv. Matina 1-6</strain>
    </source>
</reference>
<feature type="compositionally biased region" description="Gly residues" evidence="3">
    <location>
        <begin position="325"/>
        <end position="342"/>
    </location>
</feature>
<evidence type="ECO:0000256" key="1">
    <source>
        <dbReference type="ARBA" id="ARBA00022884"/>
    </source>
</evidence>
<dbReference type="InterPro" id="IPR012677">
    <property type="entry name" value="Nucleotide-bd_a/b_plait_sf"/>
</dbReference>
<accession>A0A061FX20</accession>
<evidence type="ECO:0000259" key="4">
    <source>
        <dbReference type="PROSITE" id="PS50102"/>
    </source>
</evidence>
<dbReference type="GO" id="GO:0005739">
    <property type="term" value="C:mitochondrion"/>
    <property type="evidence" value="ECO:0000318"/>
    <property type="project" value="GO_Central"/>
</dbReference>
<dbReference type="GO" id="GO:0080156">
    <property type="term" value="P:mitochondrial mRNA modification"/>
    <property type="evidence" value="ECO:0000318"/>
    <property type="project" value="GO_Central"/>
</dbReference>
<dbReference type="SUPFAM" id="SSF54928">
    <property type="entry name" value="RNA-binding domain, RBD"/>
    <property type="match status" value="1"/>
</dbReference>
<dbReference type="GO" id="GO:0005737">
    <property type="term" value="C:cytoplasm"/>
    <property type="evidence" value="ECO:0000318"/>
    <property type="project" value="GO_Central"/>
</dbReference>
<protein>
    <submittedName>
        <fullName evidence="5">Glycine-rich RNA-binding protein 3</fullName>
    </submittedName>
</protein>
<dbReference type="CDD" id="cd21608">
    <property type="entry name" value="RRM2_NsCP33_like"/>
    <property type="match status" value="1"/>
</dbReference>
<dbReference type="PROSITE" id="PS50102">
    <property type="entry name" value="RRM"/>
    <property type="match status" value="1"/>
</dbReference>
<dbReference type="HOGENOM" id="CLU_012062_13_1_1"/>
<organism evidence="5 6">
    <name type="scientific">Theobroma cacao</name>
    <name type="common">Cacao</name>
    <name type="synonym">Cocoa</name>
    <dbReference type="NCBI Taxonomy" id="3641"/>
    <lineage>
        <taxon>Eukaryota</taxon>
        <taxon>Viridiplantae</taxon>
        <taxon>Streptophyta</taxon>
        <taxon>Embryophyta</taxon>
        <taxon>Tracheophyta</taxon>
        <taxon>Spermatophyta</taxon>
        <taxon>Magnoliopsida</taxon>
        <taxon>eudicotyledons</taxon>
        <taxon>Gunneridae</taxon>
        <taxon>Pentapetalae</taxon>
        <taxon>rosids</taxon>
        <taxon>malvids</taxon>
        <taxon>Malvales</taxon>
        <taxon>Malvaceae</taxon>
        <taxon>Byttnerioideae</taxon>
        <taxon>Theobroma</taxon>
    </lineage>
</organism>
<proteinExistence type="predicted"/>
<dbReference type="FunFam" id="3.30.70.330:FF:000631">
    <property type="entry name" value="Glycine-rich RNA-binding protein 3, mitochondrial"/>
    <property type="match status" value="1"/>
</dbReference>
<sequence>MKKCDIFQLLPTPETQPNYKVPRHTQFQHKYLVSGLRTVYINPPEGFTLGKKAAKKYKAESHSLTAINSRVVTMAFLSKIGNILRQTTNTQINAQLSASRPGLFQVFRCMSTSPSSKLFVGGISYSTDDQSLKEAFGKYGEVIEARVIVDRETGRSRGFGFVTYTSTEDASSALQALDGQVLHGRQVRVNYAAERPPRNFGGGGYNSGYGAPGGGFNSGYGGGSYGGGGYGGGGYGGGNYGGGNYGGGGGYDGNAGSSSGNYGGNVGYGSNSGGTGNYGGQGSGDNYGTGGVGYGNSFGQSGANSYDSGSFNVAGGGGGSDSFATGGSGGCEGDNMGSGGGDQLDSAEDGHTEEAARGFDQNDPLNENFRDDEDDGGDFAKRA</sequence>
<dbReference type="InterPro" id="IPR052462">
    <property type="entry name" value="SLIRP/GR-RBP-like"/>
</dbReference>
<dbReference type="InterPro" id="IPR048289">
    <property type="entry name" value="RRM2_NsCP33-like"/>
</dbReference>
<evidence type="ECO:0000313" key="5">
    <source>
        <dbReference type="EMBL" id="EOY22075.1"/>
    </source>
</evidence>
<dbReference type="Gramene" id="EOY22075">
    <property type="protein sequence ID" value="EOY22075"/>
    <property type="gene ID" value="TCM_014265"/>
</dbReference>
<dbReference type="eggNOG" id="KOG0118">
    <property type="taxonomic scope" value="Eukaryota"/>
</dbReference>
<evidence type="ECO:0000313" key="6">
    <source>
        <dbReference type="Proteomes" id="UP000026915"/>
    </source>
</evidence>
<dbReference type="Gene3D" id="3.30.70.330">
    <property type="match status" value="1"/>
</dbReference>
<dbReference type="PRINTS" id="PR01228">
    <property type="entry name" value="EGGSHELL"/>
</dbReference>
<dbReference type="SMART" id="SM00360">
    <property type="entry name" value="RRM"/>
    <property type="match status" value="1"/>
</dbReference>
<feature type="region of interest" description="Disordered" evidence="3">
    <location>
        <begin position="325"/>
        <end position="383"/>
    </location>
</feature>
<evidence type="ECO:0000256" key="2">
    <source>
        <dbReference type="PROSITE-ProRule" id="PRU00176"/>
    </source>
</evidence>
<dbReference type="OMA" id="GISFQMD"/>
<dbReference type="STRING" id="3641.A0A061FX20"/>
<keyword evidence="6" id="KW-1185">Reference proteome</keyword>
<name>A0A061FX20_THECC</name>
<feature type="compositionally biased region" description="Basic and acidic residues" evidence="3">
    <location>
        <begin position="348"/>
        <end position="357"/>
    </location>
</feature>
<dbReference type="GO" id="GO:0003729">
    <property type="term" value="F:mRNA binding"/>
    <property type="evidence" value="ECO:0000318"/>
    <property type="project" value="GO_Central"/>
</dbReference>
<dbReference type="InParanoid" id="A0A061FX20"/>
<dbReference type="Pfam" id="PF00076">
    <property type="entry name" value="RRM_1"/>
    <property type="match status" value="1"/>
</dbReference>
<feature type="domain" description="RRM" evidence="4">
    <location>
        <begin position="116"/>
        <end position="194"/>
    </location>
</feature>
<dbReference type="EMBL" id="CM001881">
    <property type="protein sequence ID" value="EOY22075.1"/>
    <property type="molecule type" value="Genomic_DNA"/>
</dbReference>
<dbReference type="PANTHER" id="PTHR48027">
    <property type="entry name" value="HETEROGENEOUS NUCLEAR RIBONUCLEOPROTEIN 87F-RELATED"/>
    <property type="match status" value="1"/>
</dbReference>
<dbReference type="InterPro" id="IPR000504">
    <property type="entry name" value="RRM_dom"/>
</dbReference>
<gene>
    <name evidence="5" type="ORF">TCM_014265</name>
</gene>
<evidence type="ECO:0000256" key="3">
    <source>
        <dbReference type="SAM" id="MobiDB-lite"/>
    </source>
</evidence>
<dbReference type="Proteomes" id="UP000026915">
    <property type="component" value="Chromosome 3"/>
</dbReference>